<dbReference type="AlphaFoldDB" id="A0A1G8E4K6"/>
<evidence type="ECO:0000313" key="4">
    <source>
        <dbReference type="EMBL" id="SDH64886.1"/>
    </source>
</evidence>
<keyword evidence="5" id="KW-1185">Reference proteome</keyword>
<feature type="transmembrane region" description="Helical" evidence="1">
    <location>
        <begin position="6"/>
        <end position="27"/>
    </location>
</feature>
<accession>A0A1G8E4K6</accession>
<feature type="domain" description="GGDEF" evidence="2">
    <location>
        <begin position="238"/>
        <end position="369"/>
    </location>
</feature>
<evidence type="ECO:0000259" key="2">
    <source>
        <dbReference type="PROSITE" id="PS50887"/>
    </source>
</evidence>
<dbReference type="EMBL" id="LT629692">
    <property type="protein sequence ID" value="SDG33421.1"/>
    <property type="molecule type" value="Genomic_DNA"/>
</dbReference>
<dbReference type="Pfam" id="PF00990">
    <property type="entry name" value="GGDEF"/>
    <property type="match status" value="1"/>
</dbReference>
<dbReference type="STRING" id="370764.SAMN04489810_0018"/>
<protein>
    <submittedName>
        <fullName evidence="4">GGDEF domain-containing protein, diguanylate cyclase (C-di-GMP synthetase) or its enzymatically inactive variants</fullName>
    </submittedName>
</protein>
<dbReference type="Proteomes" id="UP000199009">
    <property type="component" value="Chromosome I"/>
</dbReference>
<dbReference type="InterPro" id="IPR043128">
    <property type="entry name" value="Rev_trsase/Diguanyl_cyclase"/>
</dbReference>
<proteinExistence type="predicted"/>
<keyword evidence="1" id="KW-0472">Membrane</keyword>
<dbReference type="InterPro" id="IPR029787">
    <property type="entry name" value="Nucleotide_cyclase"/>
</dbReference>
<dbReference type="SUPFAM" id="SSF55073">
    <property type="entry name" value="Nucleotide cyclase"/>
    <property type="match status" value="1"/>
</dbReference>
<keyword evidence="1" id="KW-0812">Transmembrane</keyword>
<evidence type="ECO:0000256" key="1">
    <source>
        <dbReference type="SAM" id="Phobius"/>
    </source>
</evidence>
<feature type="transmembrane region" description="Helical" evidence="1">
    <location>
        <begin position="90"/>
        <end position="108"/>
    </location>
</feature>
<feature type="transmembrane region" description="Helical" evidence="1">
    <location>
        <begin position="114"/>
        <end position="134"/>
    </location>
</feature>
<name>A0A1G8E4K6_9MICO</name>
<dbReference type="PROSITE" id="PS50887">
    <property type="entry name" value="GGDEF"/>
    <property type="match status" value="1"/>
</dbReference>
<feature type="transmembrane region" description="Helical" evidence="1">
    <location>
        <begin position="146"/>
        <end position="173"/>
    </location>
</feature>
<feature type="transmembrane region" description="Helical" evidence="1">
    <location>
        <begin position="36"/>
        <end position="55"/>
    </location>
</feature>
<organism evidence="4 5">
    <name type="scientific">Microbacterium pygmaeum</name>
    <dbReference type="NCBI Taxonomy" id="370764"/>
    <lineage>
        <taxon>Bacteria</taxon>
        <taxon>Bacillati</taxon>
        <taxon>Actinomycetota</taxon>
        <taxon>Actinomycetes</taxon>
        <taxon>Micrococcales</taxon>
        <taxon>Microbacteriaceae</taxon>
        <taxon>Microbacterium</taxon>
    </lineage>
</organism>
<sequence length="375" mass="39697">MQQVELNLQTAVLATLATVMMIGLGFLRHPSRATRLWALAFLLAMLATFGQIAATVSEMELVRVACVGVILAGPPLIWSGVRAAFGKSSMAWIGLVLGASSAVLLVALAGSDGYILGFRLAFAASAVFAALTAAELIGSPQRGLGMLLPLTIISVIFPMLALANIVIALRAVVEGADDLTATQTVNVLGMPVYLVCAIVSLLYLASAAESDDGKRGARRLPRLTLADRLTRAQARNEATWSLLYINLDDVVDIRLAVGDAAFEQVIQRFTSDVRSAFPTEADIEFRSDTTALVLLTRPEATIRANVRSMLNAISSMDAEQPLSVQLAASVGWVTTATSGYDLDELVRVASAAAVDARLAGGDRWVRVGDATRAVR</sequence>
<dbReference type="InterPro" id="IPR000160">
    <property type="entry name" value="GGDEF_dom"/>
</dbReference>
<dbReference type="EMBL" id="LT629692">
    <property type="protein sequence ID" value="SDH64886.1"/>
    <property type="molecule type" value="Genomic_DNA"/>
</dbReference>
<feature type="transmembrane region" description="Helical" evidence="1">
    <location>
        <begin position="61"/>
        <end position="78"/>
    </location>
</feature>
<evidence type="ECO:0000313" key="5">
    <source>
        <dbReference type="Proteomes" id="UP000199009"/>
    </source>
</evidence>
<reference evidence="4 5" key="1">
    <citation type="submission" date="2016-10" db="EMBL/GenBank/DDBJ databases">
        <authorList>
            <person name="de Groot N.N."/>
        </authorList>
    </citation>
    <scope>NUCLEOTIDE SEQUENCE [LARGE SCALE GENOMIC DNA]</scope>
    <source>
        <strain evidence="4 5">DSM 23142</strain>
    </source>
</reference>
<feature type="transmembrane region" description="Helical" evidence="1">
    <location>
        <begin position="185"/>
        <end position="205"/>
    </location>
</feature>
<dbReference type="Gene3D" id="3.30.70.270">
    <property type="match status" value="1"/>
</dbReference>
<gene>
    <name evidence="3" type="ORF">SAMN04489810_0018</name>
    <name evidence="4" type="ORF">SAMN04489810_3531</name>
</gene>
<keyword evidence="1" id="KW-1133">Transmembrane helix</keyword>
<evidence type="ECO:0000313" key="3">
    <source>
        <dbReference type="EMBL" id="SDG33421.1"/>
    </source>
</evidence>